<organism evidence="1">
    <name type="scientific">bioreactor metagenome</name>
    <dbReference type="NCBI Taxonomy" id="1076179"/>
    <lineage>
        <taxon>unclassified sequences</taxon>
        <taxon>metagenomes</taxon>
        <taxon>ecological metagenomes</taxon>
    </lineage>
</organism>
<reference evidence="1" key="1">
    <citation type="submission" date="2019-08" db="EMBL/GenBank/DDBJ databases">
        <authorList>
            <person name="Kucharzyk K."/>
            <person name="Murdoch R.W."/>
            <person name="Higgins S."/>
            <person name="Loffler F."/>
        </authorList>
    </citation>
    <scope>NUCLEOTIDE SEQUENCE</scope>
</reference>
<comment type="caution">
    <text evidence="1">The sequence shown here is derived from an EMBL/GenBank/DDBJ whole genome shotgun (WGS) entry which is preliminary data.</text>
</comment>
<sequence>MAACVRIKGADTHQPVHPLFAAQIAVGIVARDFKCCGFRARLISVKIIKQCHFESRALAVARIHAVQHLRPVLRLGSASTRVQ</sequence>
<dbReference type="AlphaFoldDB" id="A0A645FWT0"/>
<gene>
    <name evidence="1" type="ORF">SDC9_165686</name>
</gene>
<accession>A0A645FWT0</accession>
<dbReference type="EMBL" id="VSSQ01065639">
    <property type="protein sequence ID" value="MPN18326.1"/>
    <property type="molecule type" value="Genomic_DNA"/>
</dbReference>
<evidence type="ECO:0000313" key="1">
    <source>
        <dbReference type="EMBL" id="MPN18326.1"/>
    </source>
</evidence>
<protein>
    <submittedName>
        <fullName evidence="1">Uncharacterized protein</fullName>
    </submittedName>
</protein>
<proteinExistence type="predicted"/>
<name>A0A645FWT0_9ZZZZ</name>